<dbReference type="AlphaFoldDB" id="A0AAV8YZD8"/>
<dbReference type="EMBL" id="JAPWTK010000033">
    <property type="protein sequence ID" value="KAJ8956116.1"/>
    <property type="molecule type" value="Genomic_DNA"/>
</dbReference>
<feature type="chain" id="PRO_5043787701" evidence="1">
    <location>
        <begin position="21"/>
        <end position="202"/>
    </location>
</feature>
<organism evidence="2 3">
    <name type="scientific">Aromia moschata</name>
    <dbReference type="NCBI Taxonomy" id="1265417"/>
    <lineage>
        <taxon>Eukaryota</taxon>
        <taxon>Metazoa</taxon>
        <taxon>Ecdysozoa</taxon>
        <taxon>Arthropoda</taxon>
        <taxon>Hexapoda</taxon>
        <taxon>Insecta</taxon>
        <taxon>Pterygota</taxon>
        <taxon>Neoptera</taxon>
        <taxon>Endopterygota</taxon>
        <taxon>Coleoptera</taxon>
        <taxon>Polyphaga</taxon>
        <taxon>Cucujiformia</taxon>
        <taxon>Chrysomeloidea</taxon>
        <taxon>Cerambycidae</taxon>
        <taxon>Cerambycinae</taxon>
        <taxon>Callichromatini</taxon>
        <taxon>Aromia</taxon>
    </lineage>
</organism>
<name>A0AAV8YZD8_9CUCU</name>
<evidence type="ECO:0000313" key="3">
    <source>
        <dbReference type="Proteomes" id="UP001162162"/>
    </source>
</evidence>
<comment type="caution">
    <text evidence="2">The sequence shown here is derived from an EMBL/GenBank/DDBJ whole genome shotgun (WGS) entry which is preliminary data.</text>
</comment>
<evidence type="ECO:0000256" key="1">
    <source>
        <dbReference type="SAM" id="SignalP"/>
    </source>
</evidence>
<keyword evidence="3" id="KW-1185">Reference proteome</keyword>
<reference evidence="2" key="1">
    <citation type="journal article" date="2023" name="Insect Mol. Biol.">
        <title>Genome sequencing provides insights into the evolution of gene families encoding plant cell wall-degrading enzymes in longhorned beetles.</title>
        <authorList>
            <person name="Shin N.R."/>
            <person name="Okamura Y."/>
            <person name="Kirsch R."/>
            <person name="Pauchet Y."/>
        </authorList>
    </citation>
    <scope>NUCLEOTIDE SEQUENCE</scope>
    <source>
        <strain evidence="2">AMC_N1</strain>
    </source>
</reference>
<evidence type="ECO:0000313" key="2">
    <source>
        <dbReference type="EMBL" id="KAJ8956116.1"/>
    </source>
</evidence>
<proteinExistence type="predicted"/>
<sequence>MLVFQIFALILSACLTCCVSIRFNDGRQNNLTPTTPENGDSDASVAGTISTYIVEFLSRAIQHLFELFDVKVRLSRFLMSLYTTDNLVLLKKLMNIGLRFGTWMYRVIPNSTEEAQQTLLSLLFPHIDQGGNHQNFPDEVPQDDSKEESSEDVYGTIATTETTTPGLDTRYNRASERNKYIIDNYIDQARRLNDLIYAGRYK</sequence>
<keyword evidence="1" id="KW-0732">Signal</keyword>
<protein>
    <submittedName>
        <fullName evidence="2">Uncharacterized protein</fullName>
    </submittedName>
</protein>
<dbReference type="Proteomes" id="UP001162162">
    <property type="component" value="Unassembled WGS sequence"/>
</dbReference>
<gene>
    <name evidence="2" type="ORF">NQ318_016570</name>
</gene>
<accession>A0AAV8YZD8</accession>
<feature type="signal peptide" evidence="1">
    <location>
        <begin position="1"/>
        <end position="20"/>
    </location>
</feature>